<dbReference type="InterPro" id="IPR036910">
    <property type="entry name" value="HMG_box_dom_sf"/>
</dbReference>
<dbReference type="EMBL" id="QKYT01000562">
    <property type="protein sequence ID" value="RIA83555.1"/>
    <property type="molecule type" value="Genomic_DNA"/>
</dbReference>
<protein>
    <submittedName>
        <fullName evidence="1">Uncharacterized protein</fullName>
    </submittedName>
</protein>
<sequence>MPRVANAYLQFRKCTINPKNKRKMTVHSKFTGTEWNKLSDYERRKFYQVSAKEALKKEAASGRNGFTKKSFEQCGIFAFINEFPIQSGKVDIDTNCEENIFERYTINTDYIE</sequence>
<accession>A0A397SH69</accession>
<reference evidence="1 2" key="1">
    <citation type="submission" date="2018-06" db="EMBL/GenBank/DDBJ databases">
        <title>Comparative genomics reveals the genomic features of Rhizophagus irregularis, R. cerebriforme, R. diaphanum and Gigaspora rosea, and their symbiotic lifestyle signature.</title>
        <authorList>
            <person name="Morin E."/>
            <person name="San Clemente H."/>
            <person name="Chen E.C.H."/>
            <person name="De La Providencia I."/>
            <person name="Hainaut M."/>
            <person name="Kuo A."/>
            <person name="Kohler A."/>
            <person name="Murat C."/>
            <person name="Tang N."/>
            <person name="Roy S."/>
            <person name="Loubradou J."/>
            <person name="Henrissat B."/>
            <person name="Grigoriev I.V."/>
            <person name="Corradi N."/>
            <person name="Roux C."/>
            <person name="Martin F.M."/>
        </authorList>
    </citation>
    <scope>NUCLEOTIDE SEQUENCE [LARGE SCALE GENOMIC DNA]</scope>
    <source>
        <strain evidence="1 2">DAOM 227022</strain>
    </source>
</reference>
<keyword evidence="2" id="KW-1185">Reference proteome</keyword>
<evidence type="ECO:0000313" key="2">
    <source>
        <dbReference type="Proteomes" id="UP000265703"/>
    </source>
</evidence>
<dbReference type="OrthoDB" id="2310003at2759"/>
<dbReference type="SUPFAM" id="SSF47095">
    <property type="entry name" value="HMG-box"/>
    <property type="match status" value="1"/>
</dbReference>
<dbReference type="AlphaFoldDB" id="A0A397SH69"/>
<name>A0A397SH69_9GLOM</name>
<evidence type="ECO:0000313" key="1">
    <source>
        <dbReference type="EMBL" id="RIA83555.1"/>
    </source>
</evidence>
<organism evidence="1 2">
    <name type="scientific">Glomus cerebriforme</name>
    <dbReference type="NCBI Taxonomy" id="658196"/>
    <lineage>
        <taxon>Eukaryota</taxon>
        <taxon>Fungi</taxon>
        <taxon>Fungi incertae sedis</taxon>
        <taxon>Mucoromycota</taxon>
        <taxon>Glomeromycotina</taxon>
        <taxon>Glomeromycetes</taxon>
        <taxon>Glomerales</taxon>
        <taxon>Glomeraceae</taxon>
        <taxon>Glomus</taxon>
    </lineage>
</organism>
<gene>
    <name evidence="1" type="ORF">C1645_809164</name>
</gene>
<comment type="caution">
    <text evidence="1">The sequence shown here is derived from an EMBL/GenBank/DDBJ whole genome shotgun (WGS) entry which is preliminary data.</text>
</comment>
<dbReference type="Proteomes" id="UP000265703">
    <property type="component" value="Unassembled WGS sequence"/>
</dbReference>
<proteinExistence type="predicted"/>